<dbReference type="PANTHER" id="PTHR12175:SF5">
    <property type="entry name" value="OS03G0795500 PROTEIN"/>
    <property type="match status" value="1"/>
</dbReference>
<dbReference type="Gene3D" id="2.60.120.470">
    <property type="entry name" value="PITH domain"/>
    <property type="match status" value="1"/>
</dbReference>
<evidence type="ECO:0000313" key="3">
    <source>
        <dbReference type="EMBL" id="KAK9838009.1"/>
    </source>
</evidence>
<keyword evidence="4" id="KW-1185">Reference proteome</keyword>
<dbReference type="InterPro" id="IPR008979">
    <property type="entry name" value="Galactose-bd-like_sf"/>
</dbReference>
<dbReference type="GO" id="GO:0005737">
    <property type="term" value="C:cytoplasm"/>
    <property type="evidence" value="ECO:0007669"/>
    <property type="project" value="UniProtKB-ARBA"/>
</dbReference>
<dbReference type="InterPro" id="IPR045099">
    <property type="entry name" value="PITH1-like"/>
</dbReference>
<comment type="caution">
    <text evidence="3">The sequence shown here is derived from an EMBL/GenBank/DDBJ whole genome shotgun (WGS) entry which is preliminary data.</text>
</comment>
<dbReference type="PROSITE" id="PS51532">
    <property type="entry name" value="PITH"/>
    <property type="match status" value="1"/>
</dbReference>
<evidence type="ECO:0000313" key="4">
    <source>
        <dbReference type="Proteomes" id="UP001438707"/>
    </source>
</evidence>
<feature type="domain" description="PITH" evidence="2">
    <location>
        <begin position="1"/>
        <end position="166"/>
    </location>
</feature>
<reference evidence="3 4" key="1">
    <citation type="journal article" date="2024" name="Nat. Commun.">
        <title>Phylogenomics reveals the evolutionary origins of lichenization in chlorophyte algae.</title>
        <authorList>
            <person name="Puginier C."/>
            <person name="Libourel C."/>
            <person name="Otte J."/>
            <person name="Skaloud P."/>
            <person name="Haon M."/>
            <person name="Grisel S."/>
            <person name="Petersen M."/>
            <person name="Berrin J.G."/>
            <person name="Delaux P.M."/>
            <person name="Dal Grande F."/>
            <person name="Keller J."/>
        </authorList>
    </citation>
    <scope>NUCLEOTIDE SEQUENCE [LARGE SCALE GENOMIC DNA]</scope>
    <source>
        <strain evidence="3 4">SAG 2145</strain>
    </source>
</reference>
<gene>
    <name evidence="3" type="ORF">WJX74_009583</name>
</gene>
<accession>A0AAW1RWA0</accession>
<dbReference type="PANTHER" id="PTHR12175">
    <property type="entry name" value="AD039 HT014 THIOREDOXIN FAMILY TRP26"/>
    <property type="match status" value="1"/>
</dbReference>
<sequence>MDLCDQVDWSSVECLNQQPDHAISNALKQGYRDDDGLYLESDTDEQLLMHITFHQAVKLNSILIKSSGTGEQAPKRIKLFCNRQSLGFSEAADFAAVQEFELVPEQLDGKPVSLRFVKFQSVNTLSIFVESNQGDAETTIIQKIALQGSMGQTMNVSDIKKAGEEEETS</sequence>
<dbReference type="InterPro" id="IPR010400">
    <property type="entry name" value="PITH_dom"/>
</dbReference>
<evidence type="ECO:0000259" key="2">
    <source>
        <dbReference type="PROSITE" id="PS51532"/>
    </source>
</evidence>
<name>A0AAW1RWA0_9CHLO</name>
<evidence type="ECO:0000256" key="1">
    <source>
        <dbReference type="ARBA" id="ARBA00025788"/>
    </source>
</evidence>
<dbReference type="SUPFAM" id="SSF49785">
    <property type="entry name" value="Galactose-binding domain-like"/>
    <property type="match status" value="1"/>
</dbReference>
<organism evidence="3 4">
    <name type="scientific">Apatococcus lobatus</name>
    <dbReference type="NCBI Taxonomy" id="904363"/>
    <lineage>
        <taxon>Eukaryota</taxon>
        <taxon>Viridiplantae</taxon>
        <taxon>Chlorophyta</taxon>
        <taxon>core chlorophytes</taxon>
        <taxon>Trebouxiophyceae</taxon>
        <taxon>Chlorellales</taxon>
        <taxon>Chlorellaceae</taxon>
        <taxon>Apatococcus</taxon>
    </lineage>
</organism>
<proteinExistence type="inferred from homology"/>
<dbReference type="AlphaFoldDB" id="A0AAW1RWA0"/>
<dbReference type="EMBL" id="JALJOS010000006">
    <property type="protein sequence ID" value="KAK9838009.1"/>
    <property type="molecule type" value="Genomic_DNA"/>
</dbReference>
<dbReference type="InterPro" id="IPR037047">
    <property type="entry name" value="PITH_dom_sf"/>
</dbReference>
<dbReference type="Proteomes" id="UP001438707">
    <property type="component" value="Unassembled WGS sequence"/>
</dbReference>
<comment type="similarity">
    <text evidence="1">Belongs to the PITHD1 family.</text>
</comment>
<protein>
    <recommendedName>
        <fullName evidence="2">PITH domain-containing protein</fullName>
    </recommendedName>
</protein>
<dbReference type="Pfam" id="PF06201">
    <property type="entry name" value="PITH"/>
    <property type="match status" value="1"/>
</dbReference>